<keyword evidence="2" id="KW-1185">Reference proteome</keyword>
<organism evidence="2 3">
    <name type="scientific">Globodera rostochiensis</name>
    <name type="common">Golden nematode worm</name>
    <name type="synonym">Heterodera rostochiensis</name>
    <dbReference type="NCBI Taxonomy" id="31243"/>
    <lineage>
        <taxon>Eukaryota</taxon>
        <taxon>Metazoa</taxon>
        <taxon>Ecdysozoa</taxon>
        <taxon>Nematoda</taxon>
        <taxon>Chromadorea</taxon>
        <taxon>Rhabditida</taxon>
        <taxon>Tylenchina</taxon>
        <taxon>Tylenchomorpha</taxon>
        <taxon>Tylenchoidea</taxon>
        <taxon>Heteroderidae</taxon>
        <taxon>Heteroderinae</taxon>
        <taxon>Globodera</taxon>
    </lineage>
</organism>
<keyword evidence="1" id="KW-1133">Transmembrane helix</keyword>
<sequence length="127" mass="14006">MSKSANALPILFPFTLCSLLVVVQGLVCRKEKISPLGLNFGAMNVECGQYVQHCLKVLMWDGTIIRDCDPLALCPHDGSKVIKNADYFCCVGNVCNGKVNGRMKRLQILLIIFIGQILHILISKSID</sequence>
<reference evidence="3" key="1">
    <citation type="submission" date="2022-11" db="UniProtKB">
        <authorList>
            <consortium name="WormBaseParasite"/>
        </authorList>
    </citation>
    <scope>IDENTIFICATION</scope>
</reference>
<feature type="transmembrane region" description="Helical" evidence="1">
    <location>
        <begin position="108"/>
        <end position="126"/>
    </location>
</feature>
<proteinExistence type="predicted"/>
<feature type="transmembrane region" description="Helical" evidence="1">
    <location>
        <begin position="6"/>
        <end position="27"/>
    </location>
</feature>
<dbReference type="AlphaFoldDB" id="A0A914IC54"/>
<dbReference type="InterPro" id="IPR045860">
    <property type="entry name" value="Snake_toxin-like_sf"/>
</dbReference>
<evidence type="ECO:0000256" key="1">
    <source>
        <dbReference type="SAM" id="Phobius"/>
    </source>
</evidence>
<dbReference type="Proteomes" id="UP000887572">
    <property type="component" value="Unplaced"/>
</dbReference>
<dbReference type="WBParaSite" id="Gr19_v10_g8840.t2">
    <property type="protein sequence ID" value="Gr19_v10_g8840.t2"/>
    <property type="gene ID" value="Gr19_v10_g8840"/>
</dbReference>
<name>A0A914IC54_GLORO</name>
<evidence type="ECO:0000313" key="3">
    <source>
        <dbReference type="WBParaSite" id="Gr19_v10_g8840.t2"/>
    </source>
</evidence>
<dbReference type="SUPFAM" id="SSF57302">
    <property type="entry name" value="Snake toxin-like"/>
    <property type="match status" value="1"/>
</dbReference>
<evidence type="ECO:0000313" key="2">
    <source>
        <dbReference type="Proteomes" id="UP000887572"/>
    </source>
</evidence>
<protein>
    <submittedName>
        <fullName evidence="3">Uncharacterized protein</fullName>
    </submittedName>
</protein>
<keyword evidence="1" id="KW-0812">Transmembrane</keyword>
<keyword evidence="1" id="KW-0472">Membrane</keyword>
<accession>A0A914IC54</accession>